<evidence type="ECO:0000313" key="2">
    <source>
        <dbReference type="Proteomes" id="UP000077667"/>
    </source>
</evidence>
<protein>
    <recommendedName>
        <fullName evidence="3">Transcriptional regulator</fullName>
    </recommendedName>
</protein>
<keyword evidence="2" id="KW-1185">Reference proteome</keyword>
<dbReference type="STRING" id="1176587.A8C56_12575"/>
<dbReference type="AlphaFoldDB" id="A0A1A9IBF5"/>
<accession>A0A1A9IBF5</accession>
<name>A0A1A9IBF5_9BACT</name>
<dbReference type="EMBL" id="CP015772">
    <property type="protein sequence ID" value="ANH83894.1"/>
    <property type="molecule type" value="Genomic_DNA"/>
</dbReference>
<dbReference type="KEGG" id="nia:A8C56_12575"/>
<sequence length="95" mass="11092">MYLKQLIGFFIRASRDHRIGPHHVALYVAIFQEWCIQNGKSPVSVTQARLREVAKIGRTTYHKCMKELEGYGYIKYLRSYSPILGSLVYLVELDR</sequence>
<evidence type="ECO:0008006" key="3">
    <source>
        <dbReference type="Google" id="ProtNLM"/>
    </source>
</evidence>
<dbReference type="Proteomes" id="UP000077667">
    <property type="component" value="Chromosome"/>
</dbReference>
<dbReference type="OrthoDB" id="1442826at2"/>
<evidence type="ECO:0000313" key="1">
    <source>
        <dbReference type="EMBL" id="ANH83894.1"/>
    </source>
</evidence>
<organism evidence="1 2">
    <name type="scientific">Niabella ginsenosidivorans</name>
    <dbReference type="NCBI Taxonomy" id="1176587"/>
    <lineage>
        <taxon>Bacteria</taxon>
        <taxon>Pseudomonadati</taxon>
        <taxon>Bacteroidota</taxon>
        <taxon>Chitinophagia</taxon>
        <taxon>Chitinophagales</taxon>
        <taxon>Chitinophagaceae</taxon>
        <taxon>Niabella</taxon>
    </lineage>
</organism>
<dbReference type="RefSeq" id="WP_067761965.1">
    <property type="nucleotide sequence ID" value="NZ_CP015772.1"/>
</dbReference>
<reference evidence="1 2" key="1">
    <citation type="submission" date="2016-05" db="EMBL/GenBank/DDBJ databases">
        <title>Niabella ginsenosidivorans BS26 whole genome sequencing.</title>
        <authorList>
            <person name="Im W.T."/>
            <person name="Siddiqi M.Z."/>
        </authorList>
    </citation>
    <scope>NUCLEOTIDE SEQUENCE [LARGE SCALE GENOMIC DNA]</scope>
    <source>
        <strain evidence="1 2">BS26</strain>
    </source>
</reference>
<proteinExistence type="predicted"/>
<gene>
    <name evidence="1" type="ORF">A8C56_12575</name>
</gene>